<reference evidence="1" key="1">
    <citation type="submission" date="2022-11" db="EMBL/GenBank/DDBJ databases">
        <title>Genome Sequence of Cubamyces cubensis.</title>
        <authorList>
            <person name="Buettner E."/>
        </authorList>
    </citation>
    <scope>NUCLEOTIDE SEQUENCE</scope>
    <source>
        <strain evidence="1">MPL-01</strain>
    </source>
</reference>
<dbReference type="AlphaFoldDB" id="A0AAD7TPZ7"/>
<dbReference type="Proteomes" id="UP001215151">
    <property type="component" value="Unassembled WGS sequence"/>
</dbReference>
<accession>A0AAD7TPZ7</accession>
<proteinExistence type="predicted"/>
<evidence type="ECO:0000313" key="2">
    <source>
        <dbReference type="Proteomes" id="UP001215151"/>
    </source>
</evidence>
<evidence type="ECO:0000313" key="1">
    <source>
        <dbReference type="EMBL" id="KAJ8473993.1"/>
    </source>
</evidence>
<dbReference type="EMBL" id="JAPEVG010000203">
    <property type="protein sequence ID" value="KAJ8473993.1"/>
    <property type="molecule type" value="Genomic_DNA"/>
</dbReference>
<name>A0AAD7TPZ7_9APHY</name>
<protein>
    <submittedName>
        <fullName evidence="1">Uncharacterized protein</fullName>
    </submittedName>
</protein>
<comment type="caution">
    <text evidence="1">The sequence shown here is derived from an EMBL/GenBank/DDBJ whole genome shotgun (WGS) entry which is preliminary data.</text>
</comment>
<keyword evidence="2" id="KW-1185">Reference proteome</keyword>
<organism evidence="1 2">
    <name type="scientific">Trametes cubensis</name>
    <dbReference type="NCBI Taxonomy" id="1111947"/>
    <lineage>
        <taxon>Eukaryota</taxon>
        <taxon>Fungi</taxon>
        <taxon>Dikarya</taxon>
        <taxon>Basidiomycota</taxon>
        <taxon>Agaricomycotina</taxon>
        <taxon>Agaricomycetes</taxon>
        <taxon>Polyporales</taxon>
        <taxon>Polyporaceae</taxon>
        <taxon>Trametes</taxon>
    </lineage>
</organism>
<gene>
    <name evidence="1" type="ORF">ONZ51_g7517</name>
</gene>
<sequence length="703" mass="77942">MSTEHIPDELLETILKYALAIPSATFEAWREPFTFAASPLSNAPDILAVSKRWNSIGTPLVWDAVILRNPPNTKSFAEALQKPQTKQLRLGSRLRRLRIESGYSHFVKILSNTPGVSDLFLGLNLCNEDTVSQLAKTMKKINPSRLYLDGMQSIHNQQFMVNLLKAVVSALPDWTNLKTLIVGPDVMVLPLLLRPLSMAPALEYVSLSGTTATANIDGDVLLHIASNPRVKVVQIREITRFVNIPALRARIDGVEKKLYIGEGKNMVHILDFPAGDVIRPDPGPLPELPDKIWERILGYATHVSGHNYLQMDADLFRCASWPPINVTRRNILVVCKRFYRLGLGYMYAVPHFAEQSVERSVDAFINKVQSSGELASLVRVLYAPMLSAPRRISAPLTNLVHAPKEFEVFPQLVNQLPDGTQSALEWMEQSLASEAITTSILSKTPKLRTAILHGGVPGYEGGDPVRDALPCLETLHLSDPGPGLLDVFGTMELPSLRNFVFTRADGHTPELLRFLGAHGQKLLSLSIPAALSIPQLLDLCPNITELGIIDTIPPAKVPTIEKCKPHRAIARIAFPNISVDSWTQRGLDAKWYDFIQYLSERAKMQLPSLTEVRVRDIRWPIIECVSADSLDVSPRGSSADYGYGNAENRQEYRGALCSCVAYFLHEAGLALSDSSGVRWTRFKPIPLGVKAHRLLLQREALGI</sequence>